<dbReference type="GO" id="GO:0005886">
    <property type="term" value="C:plasma membrane"/>
    <property type="evidence" value="ECO:0007669"/>
    <property type="project" value="UniProtKB-SubCell"/>
</dbReference>
<dbReference type="InterPro" id="IPR012946">
    <property type="entry name" value="X8"/>
</dbReference>
<keyword evidence="5" id="KW-1003">Cell membrane</keyword>
<dbReference type="Pfam" id="PF07983">
    <property type="entry name" value="X8"/>
    <property type="match status" value="1"/>
</dbReference>
<dbReference type="AlphaFoldDB" id="A0AAQ3K4U0"/>
<dbReference type="GO" id="GO:0098552">
    <property type="term" value="C:side of membrane"/>
    <property type="evidence" value="ECO:0007669"/>
    <property type="project" value="UniProtKB-KW"/>
</dbReference>
<dbReference type="InterPro" id="IPR017853">
    <property type="entry name" value="GH"/>
</dbReference>
<dbReference type="SMART" id="SM00768">
    <property type="entry name" value="X8"/>
    <property type="match status" value="1"/>
</dbReference>
<feature type="chain" id="PRO_5042822036" description="glucan endo-1,3-beta-D-glucosidase" evidence="16">
    <location>
        <begin position="25"/>
        <end position="507"/>
    </location>
</feature>
<reference evidence="18 19" key="1">
    <citation type="submission" date="2023-10" db="EMBL/GenBank/DDBJ databases">
        <title>Chromosome-scale genome assembly provides insights into flower coloration mechanisms of Canna indica.</title>
        <authorList>
            <person name="Li C."/>
        </authorList>
    </citation>
    <scope>NUCLEOTIDE SEQUENCE [LARGE SCALE GENOMIC DNA]</scope>
    <source>
        <tissue evidence="18">Flower</tissue>
    </source>
</reference>
<dbReference type="EC" id="3.2.1.39" evidence="4"/>
<keyword evidence="9" id="KW-0611">Plant defense</keyword>
<comment type="subcellular location">
    <subcellularLocation>
        <location evidence="2">Cell membrane</location>
        <topology evidence="2">Lipid-anchor</topology>
        <topology evidence="2">GPI-anchor</topology>
    </subcellularLocation>
</comment>
<protein>
    <recommendedName>
        <fullName evidence="4">glucan endo-1,3-beta-D-glucosidase</fullName>
        <ecNumber evidence="4">3.2.1.39</ecNumber>
    </recommendedName>
</protein>
<dbReference type="GO" id="GO:0042973">
    <property type="term" value="F:glucan endo-1,3-beta-D-glucosidase activity"/>
    <property type="evidence" value="ECO:0007669"/>
    <property type="project" value="UniProtKB-EC"/>
</dbReference>
<evidence type="ECO:0000256" key="1">
    <source>
        <dbReference type="ARBA" id="ARBA00000382"/>
    </source>
</evidence>
<name>A0AAQ3K4U0_9LILI</name>
<dbReference type="EMBL" id="CP136892">
    <property type="protein sequence ID" value="WOL01902.1"/>
    <property type="molecule type" value="Genomic_DNA"/>
</dbReference>
<dbReference type="Proteomes" id="UP001327560">
    <property type="component" value="Chromosome 3"/>
</dbReference>
<evidence type="ECO:0000313" key="18">
    <source>
        <dbReference type="EMBL" id="WOL01902.1"/>
    </source>
</evidence>
<evidence type="ECO:0000259" key="17">
    <source>
        <dbReference type="SMART" id="SM00768"/>
    </source>
</evidence>
<sequence>MVVNHRSVALLRRVLLLLLFSVAASPASWWQRGLGWWGAMAVGVHWGASSSSSHPLPPSLVVPWLLKANGVSRVKLPDADPSALASLAGSDIGVAIGIPNEMLRSLSSSKSAAASWVHDNVTRYLTGNGGGVRIEFVVIGDEPFLLSYGQTFQPFVVGAATNVQRALAAVNLANKMKVIVPCSSDVYQSESNLPSKGHFRPDLNRTMIELLSFLNKYRSPFVIDINPILSFQQNKNFSLDYFLFETNSHPLSDGPHKYKNYFDMSMDTLVSALSKVGYEDMDIVVGKIGWPTDGAMNATPAIAQSFMHGLINHLQSKAGSPLRPKRPPKETYIFSLLDEDQRSIKAGGYERHWGIFTFDGQAKYNLDLGQGSKVLANAHDVEYLAQKWCVVNNNKEMSNVSSNALEACSDADCSALSPGGSCSGIDWPGNVSYAFNSFFQLHDQSADSCDFGGLGLITTVDPTVGDCRYTITLRTSSSTSILEKQVSWWNVIRGLNLIVVFLLFVGC</sequence>
<keyword evidence="8" id="KW-0378">Hydrolase</keyword>
<keyword evidence="6" id="KW-0336">GPI-anchor</keyword>
<evidence type="ECO:0000256" key="8">
    <source>
        <dbReference type="ARBA" id="ARBA00022801"/>
    </source>
</evidence>
<evidence type="ECO:0000256" key="7">
    <source>
        <dbReference type="ARBA" id="ARBA00022729"/>
    </source>
</evidence>
<dbReference type="PANTHER" id="PTHR32227">
    <property type="entry name" value="GLUCAN ENDO-1,3-BETA-GLUCOSIDASE BG1-RELATED-RELATED"/>
    <property type="match status" value="1"/>
</dbReference>
<dbReference type="GO" id="GO:0006952">
    <property type="term" value="P:defense response"/>
    <property type="evidence" value="ECO:0007669"/>
    <property type="project" value="UniProtKB-KW"/>
</dbReference>
<keyword evidence="10" id="KW-0472">Membrane</keyword>
<keyword evidence="11" id="KW-1015">Disulfide bond</keyword>
<evidence type="ECO:0000256" key="12">
    <source>
        <dbReference type="ARBA" id="ARBA00023180"/>
    </source>
</evidence>
<keyword evidence="19" id="KW-1185">Reference proteome</keyword>
<keyword evidence="13" id="KW-0449">Lipoprotein</keyword>
<evidence type="ECO:0000313" key="19">
    <source>
        <dbReference type="Proteomes" id="UP001327560"/>
    </source>
</evidence>
<evidence type="ECO:0000256" key="4">
    <source>
        <dbReference type="ARBA" id="ARBA00012780"/>
    </source>
</evidence>
<keyword evidence="7 16" id="KW-0732">Signal</keyword>
<evidence type="ECO:0000256" key="3">
    <source>
        <dbReference type="ARBA" id="ARBA00008773"/>
    </source>
</evidence>
<gene>
    <name evidence="18" type="ORF">Cni_G10621</name>
</gene>
<organism evidence="18 19">
    <name type="scientific">Canna indica</name>
    <name type="common">Indian-shot</name>
    <dbReference type="NCBI Taxonomy" id="4628"/>
    <lineage>
        <taxon>Eukaryota</taxon>
        <taxon>Viridiplantae</taxon>
        <taxon>Streptophyta</taxon>
        <taxon>Embryophyta</taxon>
        <taxon>Tracheophyta</taxon>
        <taxon>Spermatophyta</taxon>
        <taxon>Magnoliopsida</taxon>
        <taxon>Liliopsida</taxon>
        <taxon>Zingiberales</taxon>
        <taxon>Cannaceae</taxon>
        <taxon>Canna</taxon>
    </lineage>
</organism>
<comment type="catalytic activity">
    <reaction evidence="1">
        <text>Hydrolysis of (1-&gt;3)-beta-D-glucosidic linkages in (1-&gt;3)-beta-D-glucans.</text>
        <dbReference type="EC" id="3.2.1.39"/>
    </reaction>
</comment>
<keyword evidence="14" id="KW-0326">Glycosidase</keyword>
<proteinExistence type="inferred from homology"/>
<evidence type="ECO:0000256" key="10">
    <source>
        <dbReference type="ARBA" id="ARBA00023136"/>
    </source>
</evidence>
<evidence type="ECO:0000256" key="11">
    <source>
        <dbReference type="ARBA" id="ARBA00023157"/>
    </source>
</evidence>
<evidence type="ECO:0000256" key="5">
    <source>
        <dbReference type="ARBA" id="ARBA00022475"/>
    </source>
</evidence>
<evidence type="ECO:0000256" key="15">
    <source>
        <dbReference type="RuleBase" id="RU004335"/>
    </source>
</evidence>
<dbReference type="GO" id="GO:0005975">
    <property type="term" value="P:carbohydrate metabolic process"/>
    <property type="evidence" value="ECO:0007669"/>
    <property type="project" value="InterPro"/>
</dbReference>
<feature type="domain" description="X8" evidence="17">
    <location>
        <begin position="387"/>
        <end position="469"/>
    </location>
</feature>
<dbReference type="FunFam" id="1.20.58.1040:FF:000002">
    <property type="entry name" value="Glucan endo-1,3-beta-glucosidase 8"/>
    <property type="match status" value="1"/>
</dbReference>
<dbReference type="InterPro" id="IPR044965">
    <property type="entry name" value="Glyco_hydro_17_plant"/>
</dbReference>
<dbReference type="InterPro" id="IPR000490">
    <property type="entry name" value="Glyco_hydro_17"/>
</dbReference>
<dbReference type="Gene3D" id="1.20.58.1040">
    <property type="match status" value="1"/>
</dbReference>
<dbReference type="FunFam" id="3.20.20.80:FF:000008">
    <property type="entry name" value="Glucan endo-1,3-beta-glucosidase 5"/>
    <property type="match status" value="1"/>
</dbReference>
<evidence type="ECO:0000256" key="16">
    <source>
        <dbReference type="SAM" id="SignalP"/>
    </source>
</evidence>
<evidence type="ECO:0000256" key="14">
    <source>
        <dbReference type="ARBA" id="ARBA00023295"/>
    </source>
</evidence>
<evidence type="ECO:0000256" key="9">
    <source>
        <dbReference type="ARBA" id="ARBA00022821"/>
    </source>
</evidence>
<evidence type="ECO:0000256" key="6">
    <source>
        <dbReference type="ARBA" id="ARBA00022622"/>
    </source>
</evidence>
<evidence type="ECO:0000256" key="13">
    <source>
        <dbReference type="ARBA" id="ARBA00023288"/>
    </source>
</evidence>
<dbReference type="Gene3D" id="3.20.20.80">
    <property type="entry name" value="Glycosidases"/>
    <property type="match status" value="1"/>
</dbReference>
<feature type="signal peptide" evidence="16">
    <location>
        <begin position="1"/>
        <end position="24"/>
    </location>
</feature>
<evidence type="ECO:0000256" key="2">
    <source>
        <dbReference type="ARBA" id="ARBA00004609"/>
    </source>
</evidence>
<comment type="similarity">
    <text evidence="3 15">Belongs to the glycosyl hydrolase 17 family.</text>
</comment>
<dbReference type="SUPFAM" id="SSF51445">
    <property type="entry name" value="(Trans)glycosidases"/>
    <property type="match status" value="1"/>
</dbReference>
<dbReference type="Pfam" id="PF00332">
    <property type="entry name" value="Glyco_hydro_17"/>
    <property type="match status" value="1"/>
</dbReference>
<keyword evidence="12" id="KW-0325">Glycoprotein</keyword>
<accession>A0AAQ3K4U0</accession>